<sequence length="219" mass="24961">MKIYSYILLVLFCFLVSCKDDEAARLQANAKDAKKNEQIFASIDKAWNFNPQPMNPTVVTMIQNWSEWRLFMTELQQKPKSSIGAFQQKARTLSQKAMNLNNNIPAAFDKPEIKSRIMTLITKVRSLDLFINLNQIQEQKVIKLIPEINEELASLQSQMDEIVRKSQIRLEEGEAEMLRSLAKDSLQKPQSEPGNLPKPSNSTQQGGIVPTLNPKQKSQ</sequence>
<reference evidence="2 4" key="1">
    <citation type="submission" date="2017-12" db="EMBL/GenBank/DDBJ databases">
        <title>Genomic Encyclopedia of Type Strains, Phase III (KMG-III): the genomes of soil and plant-associated and newly described type strains.</title>
        <authorList>
            <person name="Whitman W."/>
        </authorList>
    </citation>
    <scope>NUCLEOTIDE SEQUENCE [LARGE SCALE GENOMIC DNA]</scope>
    <source>
        <strain evidence="2 4">IP-10</strain>
    </source>
</reference>
<organism evidence="3 5">
    <name type="scientific">Flavobacterium lindanitolerans</name>
    <dbReference type="NCBI Taxonomy" id="428988"/>
    <lineage>
        <taxon>Bacteria</taxon>
        <taxon>Pseudomonadati</taxon>
        <taxon>Bacteroidota</taxon>
        <taxon>Flavobacteriia</taxon>
        <taxon>Flavobacteriales</taxon>
        <taxon>Flavobacteriaceae</taxon>
        <taxon>Flavobacterium</taxon>
    </lineage>
</organism>
<name>A0A497V0M5_9FLAO</name>
<evidence type="ECO:0000313" key="5">
    <source>
        <dbReference type="Proteomes" id="UP000275027"/>
    </source>
</evidence>
<accession>A0A497V0M5</accession>
<comment type="caution">
    <text evidence="3">The sequence shown here is derived from an EMBL/GenBank/DDBJ whole genome shotgun (WGS) entry which is preliminary data.</text>
</comment>
<dbReference type="EMBL" id="RCCB01000010">
    <property type="protein sequence ID" value="RLJ35727.1"/>
    <property type="molecule type" value="Genomic_DNA"/>
</dbReference>
<gene>
    <name evidence="2" type="ORF">B0G92_0396</name>
    <name evidence="3" type="ORF">CLV50_1109</name>
</gene>
<protein>
    <submittedName>
        <fullName evidence="3">Uncharacterized protein</fullName>
    </submittedName>
</protein>
<dbReference type="Proteomes" id="UP000233767">
    <property type="component" value="Unassembled WGS sequence"/>
</dbReference>
<feature type="region of interest" description="Disordered" evidence="1">
    <location>
        <begin position="179"/>
        <end position="219"/>
    </location>
</feature>
<keyword evidence="4" id="KW-1185">Reference proteome</keyword>
<dbReference type="PROSITE" id="PS51257">
    <property type="entry name" value="PROKAR_LIPOPROTEIN"/>
    <property type="match status" value="1"/>
</dbReference>
<evidence type="ECO:0000256" key="1">
    <source>
        <dbReference type="SAM" id="MobiDB-lite"/>
    </source>
</evidence>
<evidence type="ECO:0000313" key="4">
    <source>
        <dbReference type="Proteomes" id="UP000233767"/>
    </source>
</evidence>
<dbReference type="Proteomes" id="UP000275027">
    <property type="component" value="Unassembled WGS sequence"/>
</dbReference>
<proteinExistence type="predicted"/>
<dbReference type="EMBL" id="PJND01000007">
    <property type="protein sequence ID" value="PKW28769.1"/>
    <property type="molecule type" value="Genomic_DNA"/>
</dbReference>
<evidence type="ECO:0000313" key="2">
    <source>
        <dbReference type="EMBL" id="PKW28769.1"/>
    </source>
</evidence>
<dbReference type="AlphaFoldDB" id="A0A497V0M5"/>
<dbReference type="RefSeq" id="WP_180326392.1">
    <property type="nucleotide sequence ID" value="NZ_PJND01000007.1"/>
</dbReference>
<evidence type="ECO:0000313" key="3">
    <source>
        <dbReference type="EMBL" id="RLJ35727.1"/>
    </source>
</evidence>
<reference evidence="3 5" key="2">
    <citation type="submission" date="2018-10" db="EMBL/GenBank/DDBJ databases">
        <title>Genomic Encyclopedia of Archaeal and Bacterial Type Strains, Phase II (KMG-II): from individual species to whole genera.</title>
        <authorList>
            <person name="Goeker M."/>
        </authorList>
    </citation>
    <scope>NUCLEOTIDE SEQUENCE [LARGE SCALE GENOMIC DNA]</scope>
    <source>
        <strain evidence="3 5">DSM 21886</strain>
    </source>
</reference>
<feature type="compositionally biased region" description="Polar residues" evidence="1">
    <location>
        <begin position="187"/>
        <end position="206"/>
    </location>
</feature>